<evidence type="ECO:0000256" key="1">
    <source>
        <dbReference type="SAM" id="Phobius"/>
    </source>
</evidence>
<feature type="transmembrane region" description="Helical" evidence="1">
    <location>
        <begin position="106"/>
        <end position="125"/>
    </location>
</feature>
<dbReference type="Proteomes" id="UP001161099">
    <property type="component" value="Unassembled WGS sequence"/>
</dbReference>
<name>A0AA42IHX8_ACIJO</name>
<keyword evidence="1" id="KW-0472">Membrane</keyword>
<gene>
    <name evidence="2" type="ORF">N5D11_17720</name>
</gene>
<proteinExistence type="predicted"/>
<protein>
    <submittedName>
        <fullName evidence="2">Uncharacterized protein</fullName>
    </submittedName>
</protein>
<sequence>NLSPQAIQTLTTSYTEQIQVLQAQLCNIDISSIETVTTNINSFSTSIEALQEHINSQVKSLKIDQKSLQNSIQAQVRQAIANQSEQIQSDIQTLITEKLSTQRATYLLYGIIVFGVLILLMNFLLSYQASSNLKTITAQREVIQQNSQIISNQNSNMN</sequence>
<evidence type="ECO:0000313" key="3">
    <source>
        <dbReference type="Proteomes" id="UP001161099"/>
    </source>
</evidence>
<reference evidence="2" key="1">
    <citation type="submission" date="2022-09" db="EMBL/GenBank/DDBJ databases">
        <title>Intensive care unit water sources are persistently colonized with multi-drug resistant bacteria and are the site of extensive horizontal gene transfer of antibiotic resistance genes.</title>
        <authorList>
            <person name="Diorio-Toth L."/>
        </authorList>
    </citation>
    <scope>NUCLEOTIDE SEQUENCE</scope>
    <source>
        <strain evidence="2">GD03851</strain>
    </source>
</reference>
<evidence type="ECO:0000313" key="2">
    <source>
        <dbReference type="EMBL" id="MDH0657902.1"/>
    </source>
</evidence>
<keyword evidence="1" id="KW-0812">Transmembrane</keyword>
<accession>A0AA42IHX8</accession>
<comment type="caution">
    <text evidence="2">The sequence shown here is derived from an EMBL/GenBank/DDBJ whole genome shotgun (WGS) entry which is preliminary data.</text>
</comment>
<organism evidence="2 3">
    <name type="scientific">Acinetobacter johnsonii</name>
    <dbReference type="NCBI Taxonomy" id="40214"/>
    <lineage>
        <taxon>Bacteria</taxon>
        <taxon>Pseudomonadati</taxon>
        <taxon>Pseudomonadota</taxon>
        <taxon>Gammaproteobacteria</taxon>
        <taxon>Moraxellales</taxon>
        <taxon>Moraxellaceae</taxon>
        <taxon>Acinetobacter</taxon>
    </lineage>
</organism>
<dbReference type="AlphaFoldDB" id="A0AA42IHX8"/>
<feature type="non-terminal residue" evidence="2">
    <location>
        <position position="1"/>
    </location>
</feature>
<keyword evidence="1" id="KW-1133">Transmembrane helix</keyword>
<dbReference type="EMBL" id="JAOCDR010000153">
    <property type="protein sequence ID" value="MDH0657902.1"/>
    <property type="molecule type" value="Genomic_DNA"/>
</dbReference>